<evidence type="ECO:0000259" key="2">
    <source>
        <dbReference type="Pfam" id="PF09350"/>
    </source>
</evidence>
<sequence>MDLPCSSRIFASCHVSSPIYTSTRKSYGLLRRNHSSCQPRQTTSASSKLFADAAREEAEEATLPRRPTRIPLLENEHKNWDGDESIQDAVLRMLVDKYKPLRSGTIQSAEQKLKRSPPAISVHEQVVIKQLTPSSGSWAKEPLLPSLKDHQPWHTQFTAPSHAISSIKHASLPPPISAQSSSKPPAIDDRERRKQKEEKKRTEHAGRLARAKESTLDYRLGLNGSSGHVGQTNPVSMKGWTSLIEDKIQKARKAGLFKTVKGRGQPLTTNIEEFNPFIAREEFLMNRIVQRNGAAPPWVEIQGELDIAVQTFREILRQSWIRRAVRTITTSTPPALLHTLTLADIKAFRDLEWEKREYSYHKLAMEEINALVRKYNGLAPYAVRRPYYIQSVEIERVFEGCATDIAEELAQRAQGLETLAVDDAPNGIPRTPIGSNSETEDFENIWGVREFIRAWVTRLRLKWWSK</sequence>
<evidence type="ECO:0000256" key="1">
    <source>
        <dbReference type="SAM" id="MobiDB-lite"/>
    </source>
</evidence>
<proteinExistence type="predicted"/>
<name>A0A369JKG0_HYPMA</name>
<dbReference type="PANTHER" id="PTHR39394:SF1">
    <property type="entry name" value="DNAJ HOMOLOGUE SUBFAMILY C MEMBER 28 CONSERVED DOMAIN-CONTAINING PROTEIN"/>
    <property type="match status" value="1"/>
</dbReference>
<dbReference type="STRING" id="39966.A0A369JKG0"/>
<accession>A0A369JKG0</accession>
<comment type="caution">
    <text evidence="3">The sequence shown here is derived from an EMBL/GenBank/DDBJ whole genome shotgun (WGS) entry which is preliminary data.</text>
</comment>
<dbReference type="Proteomes" id="UP000076154">
    <property type="component" value="Unassembled WGS sequence"/>
</dbReference>
<organism evidence="3 4">
    <name type="scientific">Hypsizygus marmoreus</name>
    <name type="common">White beech mushroom</name>
    <name type="synonym">Agaricus marmoreus</name>
    <dbReference type="NCBI Taxonomy" id="39966"/>
    <lineage>
        <taxon>Eukaryota</taxon>
        <taxon>Fungi</taxon>
        <taxon>Dikarya</taxon>
        <taxon>Basidiomycota</taxon>
        <taxon>Agaricomycotina</taxon>
        <taxon>Agaricomycetes</taxon>
        <taxon>Agaricomycetidae</taxon>
        <taxon>Agaricales</taxon>
        <taxon>Tricholomatineae</taxon>
        <taxon>Lyophyllaceae</taxon>
        <taxon>Hypsizygus</taxon>
    </lineage>
</organism>
<evidence type="ECO:0000313" key="3">
    <source>
        <dbReference type="EMBL" id="RDB19894.1"/>
    </source>
</evidence>
<dbReference type="EMBL" id="LUEZ02000071">
    <property type="protein sequence ID" value="RDB19894.1"/>
    <property type="molecule type" value="Genomic_DNA"/>
</dbReference>
<feature type="compositionally biased region" description="Basic and acidic residues" evidence="1">
    <location>
        <begin position="186"/>
        <end position="209"/>
    </location>
</feature>
<keyword evidence="4" id="KW-1185">Reference proteome</keyword>
<dbReference type="AlphaFoldDB" id="A0A369JKG0"/>
<dbReference type="Pfam" id="PF09350">
    <property type="entry name" value="DJC28_CD"/>
    <property type="match status" value="1"/>
</dbReference>
<protein>
    <recommendedName>
        <fullName evidence="2">DnaJ homologue subfamily C member 28 conserved domain-containing protein</fullName>
    </recommendedName>
</protein>
<dbReference type="PANTHER" id="PTHR39394">
    <property type="entry name" value="YALI0E31793P"/>
    <property type="match status" value="1"/>
</dbReference>
<feature type="region of interest" description="Disordered" evidence="1">
    <location>
        <begin position="169"/>
        <end position="209"/>
    </location>
</feature>
<gene>
    <name evidence="3" type="ORF">Hypma_012994</name>
</gene>
<evidence type="ECO:0000313" key="4">
    <source>
        <dbReference type="Proteomes" id="UP000076154"/>
    </source>
</evidence>
<dbReference type="OrthoDB" id="547796at2759"/>
<dbReference type="InParanoid" id="A0A369JKG0"/>
<feature type="domain" description="DnaJ homologue subfamily C member 28 conserved" evidence="2">
    <location>
        <begin position="243"/>
        <end position="313"/>
    </location>
</feature>
<reference evidence="3" key="1">
    <citation type="submission" date="2018-04" db="EMBL/GenBank/DDBJ databases">
        <title>Whole genome sequencing of Hypsizygus marmoreus.</title>
        <authorList>
            <person name="Choi I.-G."/>
            <person name="Min B."/>
            <person name="Kim J.-G."/>
            <person name="Kim S."/>
            <person name="Oh Y.-L."/>
            <person name="Kong W.-S."/>
            <person name="Park H."/>
            <person name="Jeong J."/>
            <person name="Song E.-S."/>
        </authorList>
    </citation>
    <scope>NUCLEOTIDE SEQUENCE [LARGE SCALE GENOMIC DNA]</scope>
    <source>
        <strain evidence="3">51987-8</strain>
    </source>
</reference>
<dbReference type="InterPro" id="IPR018961">
    <property type="entry name" value="DnaJ_homolog_subfam-C_membr-28"/>
</dbReference>